<dbReference type="PANTHER" id="PTHR48111:SF22">
    <property type="entry name" value="REGULATOR OF RPOS"/>
    <property type="match status" value="1"/>
</dbReference>
<organism evidence="12 13">
    <name type="scientific">Butyrivibrio fibrisolvens DSM 3071</name>
    <dbReference type="NCBI Taxonomy" id="1121131"/>
    <lineage>
        <taxon>Bacteria</taxon>
        <taxon>Bacillati</taxon>
        <taxon>Bacillota</taxon>
        <taxon>Clostridia</taxon>
        <taxon>Lachnospirales</taxon>
        <taxon>Lachnospiraceae</taxon>
        <taxon>Butyrivibrio</taxon>
    </lineage>
</organism>
<dbReference type="Gene3D" id="6.10.250.690">
    <property type="match status" value="1"/>
</dbReference>
<dbReference type="RefSeq" id="WP_073390120.1">
    <property type="nucleotide sequence ID" value="NZ_FQXK01000046.1"/>
</dbReference>
<dbReference type="SUPFAM" id="SSF52172">
    <property type="entry name" value="CheY-like"/>
    <property type="match status" value="1"/>
</dbReference>
<dbReference type="InterPro" id="IPR039420">
    <property type="entry name" value="WalR-like"/>
</dbReference>
<evidence type="ECO:0000259" key="11">
    <source>
        <dbReference type="PROSITE" id="PS51755"/>
    </source>
</evidence>
<accession>A0A1M6EYL0</accession>
<dbReference type="GO" id="GO:0000976">
    <property type="term" value="F:transcription cis-regulatory region binding"/>
    <property type="evidence" value="ECO:0007669"/>
    <property type="project" value="TreeGrafter"/>
</dbReference>
<feature type="domain" description="OmpR/PhoB-type" evidence="11">
    <location>
        <begin position="123"/>
        <end position="221"/>
    </location>
</feature>
<dbReference type="Proteomes" id="UP000184278">
    <property type="component" value="Unassembled WGS sequence"/>
</dbReference>
<dbReference type="Gene3D" id="3.40.50.2300">
    <property type="match status" value="1"/>
</dbReference>
<keyword evidence="3" id="KW-0902">Two-component regulatory system</keyword>
<dbReference type="SMART" id="SM00862">
    <property type="entry name" value="Trans_reg_C"/>
    <property type="match status" value="1"/>
</dbReference>
<dbReference type="OrthoDB" id="9790442at2"/>
<keyword evidence="13" id="KW-1185">Reference proteome</keyword>
<dbReference type="GO" id="GO:0005829">
    <property type="term" value="C:cytosol"/>
    <property type="evidence" value="ECO:0007669"/>
    <property type="project" value="TreeGrafter"/>
</dbReference>
<evidence type="ECO:0000256" key="9">
    <source>
        <dbReference type="PROSITE-ProRule" id="PRU01091"/>
    </source>
</evidence>
<dbReference type="FunFam" id="3.40.50.2300:FF:000001">
    <property type="entry name" value="DNA-binding response regulator PhoB"/>
    <property type="match status" value="1"/>
</dbReference>
<protein>
    <recommendedName>
        <fullName evidence="1">Stage 0 sporulation protein A homolog</fullName>
    </recommendedName>
</protein>
<dbReference type="STRING" id="1121131.SAMN02745229_03816"/>
<evidence type="ECO:0000256" key="2">
    <source>
        <dbReference type="ARBA" id="ARBA00022553"/>
    </source>
</evidence>
<feature type="DNA-binding region" description="OmpR/PhoB-type" evidence="9">
    <location>
        <begin position="123"/>
        <end position="221"/>
    </location>
</feature>
<dbReference type="PROSITE" id="PS50110">
    <property type="entry name" value="RESPONSE_REGULATORY"/>
    <property type="match status" value="1"/>
</dbReference>
<evidence type="ECO:0000256" key="6">
    <source>
        <dbReference type="ARBA" id="ARBA00023163"/>
    </source>
</evidence>
<feature type="domain" description="Response regulatory" evidence="10">
    <location>
        <begin position="2"/>
        <end position="116"/>
    </location>
</feature>
<dbReference type="InterPro" id="IPR001867">
    <property type="entry name" value="OmpR/PhoB-type_DNA-bd"/>
</dbReference>
<dbReference type="PROSITE" id="PS51755">
    <property type="entry name" value="OMPR_PHOB"/>
    <property type="match status" value="1"/>
</dbReference>
<name>A0A1M6EYL0_BUTFI</name>
<evidence type="ECO:0000256" key="3">
    <source>
        <dbReference type="ARBA" id="ARBA00023012"/>
    </source>
</evidence>
<dbReference type="Pfam" id="PF00072">
    <property type="entry name" value="Response_reg"/>
    <property type="match status" value="1"/>
</dbReference>
<evidence type="ECO:0000256" key="7">
    <source>
        <dbReference type="ARBA" id="ARBA00024867"/>
    </source>
</evidence>
<dbReference type="SMART" id="SM00448">
    <property type="entry name" value="REC"/>
    <property type="match status" value="1"/>
</dbReference>
<dbReference type="AlphaFoldDB" id="A0A1M6EYL0"/>
<evidence type="ECO:0000256" key="5">
    <source>
        <dbReference type="ARBA" id="ARBA00023125"/>
    </source>
</evidence>
<dbReference type="InterPro" id="IPR016032">
    <property type="entry name" value="Sig_transdc_resp-reg_C-effctor"/>
</dbReference>
<dbReference type="SUPFAM" id="SSF46894">
    <property type="entry name" value="C-terminal effector domain of the bipartite response regulators"/>
    <property type="match status" value="1"/>
</dbReference>
<dbReference type="GO" id="GO:0032993">
    <property type="term" value="C:protein-DNA complex"/>
    <property type="evidence" value="ECO:0007669"/>
    <property type="project" value="TreeGrafter"/>
</dbReference>
<reference evidence="13" key="1">
    <citation type="submission" date="2016-11" db="EMBL/GenBank/DDBJ databases">
        <authorList>
            <person name="Varghese N."/>
            <person name="Submissions S."/>
        </authorList>
    </citation>
    <scope>NUCLEOTIDE SEQUENCE [LARGE SCALE GENOMIC DNA]</scope>
    <source>
        <strain evidence="13">DSM 3071</strain>
    </source>
</reference>
<dbReference type="GeneID" id="89508717"/>
<evidence type="ECO:0000259" key="10">
    <source>
        <dbReference type="PROSITE" id="PS50110"/>
    </source>
</evidence>
<dbReference type="Pfam" id="PF00486">
    <property type="entry name" value="Trans_reg_C"/>
    <property type="match status" value="1"/>
</dbReference>
<evidence type="ECO:0000256" key="8">
    <source>
        <dbReference type="PROSITE-ProRule" id="PRU00169"/>
    </source>
</evidence>
<evidence type="ECO:0000313" key="13">
    <source>
        <dbReference type="Proteomes" id="UP000184278"/>
    </source>
</evidence>
<dbReference type="Gene3D" id="1.10.10.10">
    <property type="entry name" value="Winged helix-like DNA-binding domain superfamily/Winged helix DNA-binding domain"/>
    <property type="match status" value="1"/>
</dbReference>
<keyword evidence="5 9" id="KW-0238">DNA-binding</keyword>
<dbReference type="GO" id="GO:0006355">
    <property type="term" value="P:regulation of DNA-templated transcription"/>
    <property type="evidence" value="ECO:0007669"/>
    <property type="project" value="InterPro"/>
</dbReference>
<keyword evidence="4" id="KW-0805">Transcription regulation</keyword>
<dbReference type="EMBL" id="FQXK01000046">
    <property type="protein sequence ID" value="SHI90496.1"/>
    <property type="molecule type" value="Genomic_DNA"/>
</dbReference>
<gene>
    <name evidence="12" type="ORF">SAMN02745229_03816</name>
</gene>
<dbReference type="PANTHER" id="PTHR48111">
    <property type="entry name" value="REGULATOR OF RPOS"/>
    <property type="match status" value="1"/>
</dbReference>
<feature type="modified residue" description="4-aspartylphosphate" evidence="8">
    <location>
        <position position="51"/>
    </location>
</feature>
<evidence type="ECO:0000313" key="12">
    <source>
        <dbReference type="EMBL" id="SHI90496.1"/>
    </source>
</evidence>
<comment type="function">
    <text evidence="7">May play the central regulatory role in sporulation. It may be an element of the effector pathway responsible for the activation of sporulation genes in response to nutritional stress. Spo0A may act in concert with spo0H (a sigma factor) to control the expression of some genes that are critical to the sporulation process.</text>
</comment>
<evidence type="ECO:0000256" key="4">
    <source>
        <dbReference type="ARBA" id="ARBA00023015"/>
    </source>
</evidence>
<dbReference type="InterPro" id="IPR036388">
    <property type="entry name" value="WH-like_DNA-bd_sf"/>
</dbReference>
<dbReference type="InterPro" id="IPR001789">
    <property type="entry name" value="Sig_transdc_resp-reg_receiver"/>
</dbReference>
<sequence length="221" mass="24740">MRILVVEDEKILADSIVDLLKSNKYEAEAAYDGVEGLDKARLNIYDLIVLDVMLPKINGFEVAATLRREHNGTPILMLTAKADLDDRVKGLDSGADYYLTKPFESRELIACIHALTRRQKDQVDEITFGDLRLDLAGISMSCGAESIRLSSKEFDVLRLLMQAGSSNIPKSRILDQVWGYDSEAIENNVEVYVAFLRKKLKKLGSKVTISAIRGVGYHLEF</sequence>
<dbReference type="GO" id="GO:0000156">
    <property type="term" value="F:phosphorelay response regulator activity"/>
    <property type="evidence" value="ECO:0007669"/>
    <property type="project" value="TreeGrafter"/>
</dbReference>
<dbReference type="InterPro" id="IPR011006">
    <property type="entry name" value="CheY-like_superfamily"/>
</dbReference>
<proteinExistence type="predicted"/>
<evidence type="ECO:0000256" key="1">
    <source>
        <dbReference type="ARBA" id="ARBA00018672"/>
    </source>
</evidence>
<keyword evidence="6" id="KW-0804">Transcription</keyword>
<dbReference type="CDD" id="cd00383">
    <property type="entry name" value="trans_reg_C"/>
    <property type="match status" value="1"/>
</dbReference>
<keyword evidence="2 8" id="KW-0597">Phosphoprotein</keyword>